<evidence type="ECO:0000313" key="2">
    <source>
        <dbReference type="EMBL" id="MDD1795888.1"/>
    </source>
</evidence>
<name>A0ABT5R6J7_9GAMM</name>
<evidence type="ECO:0000256" key="1">
    <source>
        <dbReference type="SAM" id="SignalP"/>
    </source>
</evidence>
<protein>
    <recommendedName>
        <fullName evidence="4">Pilin</fullName>
    </recommendedName>
</protein>
<evidence type="ECO:0008006" key="4">
    <source>
        <dbReference type="Google" id="ProtNLM"/>
    </source>
</evidence>
<comment type="caution">
    <text evidence="2">The sequence shown here is derived from an EMBL/GenBank/DDBJ whole genome shotgun (WGS) entry which is preliminary data.</text>
</comment>
<keyword evidence="3" id="KW-1185">Reference proteome</keyword>
<dbReference type="EMBL" id="JAJUBC010000036">
    <property type="protein sequence ID" value="MDD1795888.1"/>
    <property type="molecule type" value="Genomic_DNA"/>
</dbReference>
<proteinExistence type="predicted"/>
<organism evidence="2 3">
    <name type="scientific">Enterovibrio gelatinilyticus</name>
    <dbReference type="NCBI Taxonomy" id="2899819"/>
    <lineage>
        <taxon>Bacteria</taxon>
        <taxon>Pseudomonadati</taxon>
        <taxon>Pseudomonadota</taxon>
        <taxon>Gammaproteobacteria</taxon>
        <taxon>Vibrionales</taxon>
        <taxon>Vibrionaceae</taxon>
        <taxon>Enterovibrio</taxon>
    </lineage>
</organism>
<feature type="signal peptide" evidence="1">
    <location>
        <begin position="1"/>
        <end position="17"/>
    </location>
</feature>
<gene>
    <name evidence="2" type="ORF">LRP50_22475</name>
</gene>
<feature type="chain" id="PRO_5045961717" description="Pilin" evidence="1">
    <location>
        <begin position="18"/>
        <end position="124"/>
    </location>
</feature>
<sequence>MKYLILFMALFSSMSLAATSHFQTPVRYGGADNLDAWHLTPDAFVPITIRHFGNETGYYIEVNNQQVTDVFQMDGDDILAIDVPVTLENRHGAQIFKVCSVALHGSLGSRICTKAELFLIEATK</sequence>
<dbReference type="RefSeq" id="WP_274166653.1">
    <property type="nucleotide sequence ID" value="NZ_JAJUBC010000036.1"/>
</dbReference>
<accession>A0ABT5R6J7</accession>
<dbReference type="Proteomes" id="UP001149400">
    <property type="component" value="Unassembled WGS sequence"/>
</dbReference>
<keyword evidence="1" id="KW-0732">Signal</keyword>
<evidence type="ECO:0000313" key="3">
    <source>
        <dbReference type="Proteomes" id="UP001149400"/>
    </source>
</evidence>
<reference evidence="2" key="1">
    <citation type="submission" date="2021-12" db="EMBL/GenBank/DDBJ databases">
        <title>Enterovibrio ZSDZ35 sp. nov. and Enterovibrio ZSDZ42 sp. nov., isolated from coastal seawater in Qingdao.</title>
        <authorList>
            <person name="Zhang P."/>
        </authorList>
    </citation>
    <scope>NUCLEOTIDE SEQUENCE</scope>
    <source>
        <strain evidence="2">ZSDZ42</strain>
    </source>
</reference>